<dbReference type="PROSITE" id="PS51332">
    <property type="entry name" value="B12_BINDING"/>
    <property type="match status" value="1"/>
</dbReference>
<dbReference type="CDD" id="cd02071">
    <property type="entry name" value="MM_CoA_mut_B12_BD"/>
    <property type="match status" value="1"/>
</dbReference>
<keyword evidence="4" id="KW-0413">Isomerase</keyword>
<dbReference type="InterPro" id="IPR006158">
    <property type="entry name" value="Cobalamin-bd"/>
</dbReference>
<dbReference type="GO" id="GO:0016853">
    <property type="term" value="F:isomerase activity"/>
    <property type="evidence" value="ECO:0007669"/>
    <property type="project" value="UniProtKB-KW"/>
</dbReference>
<evidence type="ECO:0000256" key="3">
    <source>
        <dbReference type="ARBA" id="ARBA00022723"/>
    </source>
</evidence>
<keyword evidence="5" id="KW-0170">Cobalt</keyword>
<evidence type="ECO:0000313" key="7">
    <source>
        <dbReference type="EMBL" id="AFS82905.1"/>
    </source>
</evidence>
<dbReference type="NCBIfam" id="TIGR00640">
    <property type="entry name" value="acid_CoA_mut_C"/>
    <property type="match status" value="1"/>
</dbReference>
<dbReference type="PATRIC" id="fig|1229909.8.peg.1211"/>
<dbReference type="AlphaFoldDB" id="K0BD25"/>
<sequence>MYKSNKPFKISQNTTIIMKQKAATRSIKILVAKLGLDGHDRGALVLCRAFRDAGMEVIYSGLFATPERIAQIAEDEDVDAIAMSLLNGAHGTLFPRVVKTLKKKGINDVLIVGGGVIPEVDHNELVKAGVDHVFGPGTPLPTIIDHITTGVSKLRKI</sequence>
<evidence type="ECO:0000313" key="8">
    <source>
        <dbReference type="Proteomes" id="UP000006100"/>
    </source>
</evidence>
<dbReference type="PANTHER" id="PTHR48101:SF1">
    <property type="entry name" value="METHYLMALONYL-COA MUTASE, LARGE SUBUNIT"/>
    <property type="match status" value="1"/>
</dbReference>
<gene>
    <name evidence="7" type="ORF">NSED_05515</name>
</gene>
<dbReference type="eggNOG" id="arCOG01710">
    <property type="taxonomic scope" value="Archaea"/>
</dbReference>
<keyword evidence="8" id="KW-1185">Reference proteome</keyword>
<evidence type="ECO:0000256" key="1">
    <source>
        <dbReference type="ARBA" id="ARBA00001922"/>
    </source>
</evidence>
<keyword evidence="2" id="KW-0846">Cobalamin</keyword>
<dbReference type="Proteomes" id="UP000006100">
    <property type="component" value="Chromosome"/>
</dbReference>
<dbReference type="SUPFAM" id="SSF52242">
    <property type="entry name" value="Cobalamin (vitamin B12)-binding domain"/>
    <property type="match status" value="1"/>
</dbReference>
<dbReference type="Gene3D" id="3.40.50.280">
    <property type="entry name" value="Cobalamin-binding domain"/>
    <property type="match status" value="1"/>
</dbReference>
<accession>K0BD25</accession>
<dbReference type="Pfam" id="PF02310">
    <property type="entry name" value="B12-binding"/>
    <property type="match status" value="1"/>
</dbReference>
<reference evidence="7 8" key="1">
    <citation type="journal article" date="2012" name="J. Bacteriol.">
        <title>Draft Genome Sequence of an Ammonia-Oxidizing Archaeon, "Candidatus Nitrosopumilus sediminis" AR2, from Svalbard in the Arctic Circle.</title>
        <authorList>
            <person name="Park S.J."/>
            <person name="Kim J.G."/>
            <person name="Jung M.Y."/>
            <person name="Kim S.J."/>
            <person name="Cha I.T."/>
            <person name="Ghai R."/>
            <person name="Martin-Cuadrado A.B."/>
            <person name="Rodriguez-Valera F."/>
            <person name="Rhee S.K."/>
        </authorList>
    </citation>
    <scope>NUCLEOTIDE SEQUENCE [LARGE SCALE GENOMIC DNA]</scope>
    <source>
        <strain evidence="7 8">AR2</strain>
    </source>
</reference>
<dbReference type="KEGG" id="nir:NSED_05515"/>
<dbReference type="InterPro" id="IPR006159">
    <property type="entry name" value="Acid_CoA_mut_C"/>
</dbReference>
<evidence type="ECO:0000256" key="4">
    <source>
        <dbReference type="ARBA" id="ARBA00023235"/>
    </source>
</evidence>
<comment type="cofactor">
    <cofactor evidence="1">
        <name>adenosylcob(III)alamin</name>
        <dbReference type="ChEBI" id="CHEBI:18408"/>
    </cofactor>
</comment>
<dbReference type="PANTHER" id="PTHR48101">
    <property type="entry name" value="METHYLMALONYL-COA MUTASE, MITOCHONDRIAL-RELATED"/>
    <property type="match status" value="1"/>
</dbReference>
<protein>
    <submittedName>
        <fullName evidence="7">Cobalamin B12-binding domain-containing protein</fullName>
    </submittedName>
</protein>
<dbReference type="STRING" id="1229909.NSED_05515"/>
<evidence type="ECO:0000256" key="5">
    <source>
        <dbReference type="ARBA" id="ARBA00023285"/>
    </source>
</evidence>
<name>K0BD25_9ARCH</name>
<dbReference type="EMBL" id="CP003843">
    <property type="protein sequence ID" value="AFS82905.1"/>
    <property type="molecule type" value="Genomic_DNA"/>
</dbReference>
<evidence type="ECO:0000256" key="2">
    <source>
        <dbReference type="ARBA" id="ARBA00022628"/>
    </source>
</evidence>
<dbReference type="GO" id="GO:0046872">
    <property type="term" value="F:metal ion binding"/>
    <property type="evidence" value="ECO:0007669"/>
    <property type="project" value="UniProtKB-KW"/>
</dbReference>
<feature type="domain" description="B12-binding" evidence="6">
    <location>
        <begin position="26"/>
        <end position="154"/>
    </location>
</feature>
<organism evidence="7 8">
    <name type="scientific">Candidatus Nitrosopumilus sediminis</name>
    <dbReference type="NCBI Taxonomy" id="1229909"/>
    <lineage>
        <taxon>Archaea</taxon>
        <taxon>Nitrososphaerota</taxon>
        <taxon>Nitrososphaeria</taxon>
        <taxon>Nitrosopumilales</taxon>
        <taxon>Nitrosopumilaceae</taxon>
        <taxon>Nitrosopumilus</taxon>
    </lineage>
</organism>
<evidence type="ECO:0000259" key="6">
    <source>
        <dbReference type="PROSITE" id="PS51332"/>
    </source>
</evidence>
<keyword evidence="3" id="KW-0479">Metal-binding</keyword>
<dbReference type="HOGENOM" id="CLU_128233_0_0_2"/>
<dbReference type="GO" id="GO:0031419">
    <property type="term" value="F:cobalamin binding"/>
    <property type="evidence" value="ECO:0007669"/>
    <property type="project" value="UniProtKB-KW"/>
</dbReference>
<dbReference type="InterPro" id="IPR036724">
    <property type="entry name" value="Cobalamin-bd_sf"/>
</dbReference>
<proteinExistence type="predicted"/>